<name>A0A3M7M8A5_9PLEO</name>
<proteinExistence type="predicted"/>
<dbReference type="OrthoDB" id="3675680at2759"/>
<organism evidence="2 3">
    <name type="scientific">Pyrenophora seminiperda CCB06</name>
    <dbReference type="NCBI Taxonomy" id="1302712"/>
    <lineage>
        <taxon>Eukaryota</taxon>
        <taxon>Fungi</taxon>
        <taxon>Dikarya</taxon>
        <taxon>Ascomycota</taxon>
        <taxon>Pezizomycotina</taxon>
        <taxon>Dothideomycetes</taxon>
        <taxon>Pleosporomycetidae</taxon>
        <taxon>Pleosporales</taxon>
        <taxon>Pleosporineae</taxon>
        <taxon>Pleosporaceae</taxon>
        <taxon>Pyrenophora</taxon>
    </lineage>
</organism>
<evidence type="ECO:0000256" key="1">
    <source>
        <dbReference type="SAM" id="MobiDB-lite"/>
    </source>
</evidence>
<evidence type="ECO:0000313" key="3">
    <source>
        <dbReference type="Proteomes" id="UP000265663"/>
    </source>
</evidence>
<gene>
    <name evidence="2" type="ORF">GMOD_00000833</name>
</gene>
<protein>
    <submittedName>
        <fullName evidence="2">Uncharacterized protein</fullName>
    </submittedName>
</protein>
<keyword evidence="3" id="KW-1185">Reference proteome</keyword>
<dbReference type="AlphaFoldDB" id="A0A3M7M8A5"/>
<feature type="region of interest" description="Disordered" evidence="1">
    <location>
        <begin position="268"/>
        <end position="301"/>
    </location>
</feature>
<sequence>MVIRWEPFVIEFTSDSEDSTDDERESVDDTARLPLPTPVQHLAKVLSKPGASPLSKSLLRDHLYNRVLTLSDVQALVPRLNSNRNVMQQMAENIGYNSGHGFIAPLEAEQMLMHILANGDDQNKLFELTQAKIAQFDRKTSSSNGTRRQGLEHNELPVRTKGTTKKQDAKKAKAAPVTGKKAEAAPVAKLDSKKAEAAPVVKVSNTASPSSDIDIRFGDATTLPGDFSRSRLHNGPGLYNRRRPRVCLPRNDTRQVLTEPGMIMVDATTPPGDFSRSRLHNGPGLYDRRRPRVRLPRDDTQ</sequence>
<accession>A0A3M7M8A5</accession>
<evidence type="ECO:0000313" key="2">
    <source>
        <dbReference type="EMBL" id="RMZ70702.1"/>
    </source>
</evidence>
<dbReference type="EMBL" id="KE747824">
    <property type="protein sequence ID" value="RMZ70702.1"/>
    <property type="molecule type" value="Genomic_DNA"/>
</dbReference>
<reference evidence="2 3" key="1">
    <citation type="journal article" date="2014" name="PLoS ONE">
        <title>De novo Genome Assembly of the Fungal Plant Pathogen Pyrenophora semeniperda.</title>
        <authorList>
            <person name="Soliai M.M."/>
            <person name="Meyer S.E."/>
            <person name="Udall J.A."/>
            <person name="Elzinga D.E."/>
            <person name="Hermansen R.A."/>
            <person name="Bodily P.M."/>
            <person name="Hart A.A."/>
            <person name="Coleman C.E."/>
        </authorList>
    </citation>
    <scope>NUCLEOTIDE SEQUENCE [LARGE SCALE GENOMIC DNA]</scope>
    <source>
        <strain evidence="2 3">CCB06</strain>
        <tissue evidence="2">Mycelium</tissue>
    </source>
</reference>
<dbReference type="Proteomes" id="UP000265663">
    <property type="component" value="Unassembled WGS sequence"/>
</dbReference>
<feature type="region of interest" description="Disordered" evidence="1">
    <location>
        <begin position="137"/>
        <end position="180"/>
    </location>
</feature>
<feature type="compositionally biased region" description="Basic and acidic residues" evidence="1">
    <location>
        <begin position="149"/>
        <end position="158"/>
    </location>
</feature>